<dbReference type="PROSITE" id="PS51186">
    <property type="entry name" value="GNAT"/>
    <property type="match status" value="1"/>
</dbReference>
<keyword evidence="2" id="KW-0012">Acyltransferase</keyword>
<name>A0ABY3RCS1_9BRAD</name>
<dbReference type="Pfam" id="PF00583">
    <property type="entry name" value="Acetyltransf_1"/>
    <property type="match status" value="1"/>
</dbReference>
<proteinExistence type="predicted"/>
<dbReference type="EC" id="2.3.1.-" evidence="2"/>
<dbReference type="Proteomes" id="UP001431010">
    <property type="component" value="Chromosome"/>
</dbReference>
<dbReference type="SUPFAM" id="SSF55729">
    <property type="entry name" value="Acyl-CoA N-acyltransferases (Nat)"/>
    <property type="match status" value="1"/>
</dbReference>
<dbReference type="InterPro" id="IPR016181">
    <property type="entry name" value="Acyl_CoA_acyltransferase"/>
</dbReference>
<evidence type="ECO:0000313" key="2">
    <source>
        <dbReference type="EMBL" id="UFZ05083.1"/>
    </source>
</evidence>
<dbReference type="InterPro" id="IPR000182">
    <property type="entry name" value="GNAT_dom"/>
</dbReference>
<keyword evidence="3" id="KW-1185">Reference proteome</keyword>
<reference evidence="2" key="1">
    <citation type="journal article" date="2024" name="Antonie Van Leeuwenhoek">
        <title>Bradyrhizobium ontarionense sp. nov., a novel bacterial symbiont isolated from Aeschynomene indica (Indian jointvetch), harbours photosynthesis, nitrogen fixation and nitrous oxide (N2O) reductase genes.</title>
        <authorList>
            <person name="Bromfield E.S.P."/>
            <person name="Cloutier S."/>
        </authorList>
    </citation>
    <scope>NUCLEOTIDE SEQUENCE</scope>
    <source>
        <strain evidence="2">A19</strain>
    </source>
</reference>
<evidence type="ECO:0000313" key="3">
    <source>
        <dbReference type="Proteomes" id="UP001431010"/>
    </source>
</evidence>
<dbReference type="Gene3D" id="3.40.630.30">
    <property type="match status" value="1"/>
</dbReference>
<feature type="domain" description="N-acetyltransferase" evidence="1">
    <location>
        <begin position="1"/>
        <end position="152"/>
    </location>
</feature>
<evidence type="ECO:0000259" key="1">
    <source>
        <dbReference type="PROSITE" id="PS51186"/>
    </source>
</evidence>
<keyword evidence="2" id="KW-0808">Transferase</keyword>
<protein>
    <submittedName>
        <fullName evidence="2">GNAT family N-acetyltransferase</fullName>
        <ecNumber evidence="2">2.3.1.-</ecNumber>
    </submittedName>
</protein>
<accession>A0ABY3RCS1</accession>
<dbReference type="GO" id="GO:0016746">
    <property type="term" value="F:acyltransferase activity"/>
    <property type="evidence" value="ECO:0007669"/>
    <property type="project" value="UniProtKB-KW"/>
</dbReference>
<dbReference type="EMBL" id="CP088156">
    <property type="protein sequence ID" value="UFZ05083.1"/>
    <property type="molecule type" value="Genomic_DNA"/>
</dbReference>
<organism evidence="2 3">
    <name type="scientific">Bradyrhizobium ontarionense</name>
    <dbReference type="NCBI Taxonomy" id="2898149"/>
    <lineage>
        <taxon>Bacteria</taxon>
        <taxon>Pseudomonadati</taxon>
        <taxon>Pseudomonadota</taxon>
        <taxon>Alphaproteobacteria</taxon>
        <taxon>Hyphomicrobiales</taxon>
        <taxon>Nitrobacteraceae</taxon>
        <taxon>Bradyrhizobium</taxon>
    </lineage>
</organism>
<sequence length="172" mass="19514">MTLQVADKRDLPGFKRELQEAFSAAVIDAVGSVPDQSIPSGDDVEESFSAPGAATYHVLLDGIRVGGAVLTIDPVSHRNSLDLFYISIRQHGRGVGQRAWQAIEARYPETKVWQTFTPYFEKRNIHFYVNKCGFKIVEYYNAHNPLPHRPAPEGMPDDGDFFRFEKIMRDER</sequence>
<gene>
    <name evidence="2" type="ORF">LQG66_01820</name>
</gene>